<dbReference type="Pfam" id="PF08668">
    <property type="entry name" value="HDOD"/>
    <property type="match status" value="1"/>
</dbReference>
<feature type="domain" description="HDOD" evidence="1">
    <location>
        <begin position="22"/>
        <end position="214"/>
    </location>
</feature>
<dbReference type="Proteomes" id="UP001352263">
    <property type="component" value="Unassembled WGS sequence"/>
</dbReference>
<comment type="caution">
    <text evidence="2">The sequence shown here is derived from an EMBL/GenBank/DDBJ whole genome shotgun (WGS) entry which is preliminary data.</text>
</comment>
<proteinExistence type="predicted"/>
<dbReference type="PANTHER" id="PTHR33525">
    <property type="match status" value="1"/>
</dbReference>
<protein>
    <submittedName>
        <fullName evidence="2">HDOD domain-containing protein</fullName>
    </submittedName>
</protein>
<dbReference type="EMBL" id="JAWIIV010000008">
    <property type="protein sequence ID" value="MEC4719842.1"/>
    <property type="molecule type" value="Genomic_DNA"/>
</dbReference>
<dbReference type="InterPro" id="IPR013976">
    <property type="entry name" value="HDOD"/>
</dbReference>
<name>A0ABU6J860_9BURK</name>
<accession>A0ABU6J860</accession>
<evidence type="ECO:0000313" key="3">
    <source>
        <dbReference type="Proteomes" id="UP001352263"/>
    </source>
</evidence>
<gene>
    <name evidence="2" type="ORF">RY831_11830</name>
</gene>
<dbReference type="InterPro" id="IPR052340">
    <property type="entry name" value="RNase_Y/CdgJ"/>
</dbReference>
<reference evidence="2 3" key="1">
    <citation type="submission" date="2023-10" db="EMBL/GenBank/DDBJ databases">
        <title>Noviherbaspirillum sp. CPCC 100848 genome assembly.</title>
        <authorList>
            <person name="Li X.Y."/>
            <person name="Fang X.M."/>
        </authorList>
    </citation>
    <scope>NUCLEOTIDE SEQUENCE [LARGE SCALE GENOMIC DNA]</scope>
    <source>
        <strain evidence="2 3">CPCC 100848</strain>
    </source>
</reference>
<organism evidence="2 3">
    <name type="scientific">Noviherbaspirillum album</name>
    <dbReference type="NCBI Taxonomy" id="3080276"/>
    <lineage>
        <taxon>Bacteria</taxon>
        <taxon>Pseudomonadati</taxon>
        <taxon>Pseudomonadota</taxon>
        <taxon>Betaproteobacteria</taxon>
        <taxon>Burkholderiales</taxon>
        <taxon>Oxalobacteraceae</taxon>
        <taxon>Noviherbaspirillum</taxon>
    </lineage>
</organism>
<keyword evidence="3" id="KW-1185">Reference proteome</keyword>
<dbReference type="PROSITE" id="PS51833">
    <property type="entry name" value="HDOD"/>
    <property type="match status" value="1"/>
</dbReference>
<dbReference type="PANTHER" id="PTHR33525:SF6">
    <property type="entry name" value="HDOD DOMAIN-CONTAINING PROTEIN"/>
    <property type="match status" value="1"/>
</dbReference>
<dbReference type="SUPFAM" id="SSF109604">
    <property type="entry name" value="HD-domain/PDEase-like"/>
    <property type="match status" value="1"/>
</dbReference>
<evidence type="ECO:0000259" key="1">
    <source>
        <dbReference type="PROSITE" id="PS51833"/>
    </source>
</evidence>
<dbReference type="Gene3D" id="1.10.3210.10">
    <property type="entry name" value="Hypothetical protein af1432"/>
    <property type="match status" value="1"/>
</dbReference>
<sequence length="285" mass="31682">MQVSTATLPELAIDEVVRSIQIPARPELLAHLQQELTQEDPDPNRIATLVSRDVALSATLLRTANSPFYGLKRKAETVKQAIGYIGLSQCASIMLGLIARKTVNTSNPLLTRFWDAADKRAFAMSLLSRELRVASPDVAHTFGLFCDIGIPLLINRFPDYVETLRLANETVSERFTTIEDQRHHTSHATIGALLAKNWGLSGDVAMAIRLHHEYEILADNITPDLIKGLVALSLVVEKAIQSYRGQNRHFEWEKGGQLAMDALGISSDEMTDICEQLHQRFDEIG</sequence>
<dbReference type="RefSeq" id="WP_326506555.1">
    <property type="nucleotide sequence ID" value="NZ_JAWIIV010000008.1"/>
</dbReference>
<evidence type="ECO:0000313" key="2">
    <source>
        <dbReference type="EMBL" id="MEC4719842.1"/>
    </source>
</evidence>